<feature type="compositionally biased region" description="Acidic residues" evidence="7">
    <location>
        <begin position="385"/>
        <end position="396"/>
    </location>
</feature>
<name>A0AAV1C5N7_OLDCO</name>
<feature type="compositionally biased region" description="Acidic residues" evidence="7">
    <location>
        <begin position="451"/>
        <end position="464"/>
    </location>
</feature>
<evidence type="ECO:0000313" key="9">
    <source>
        <dbReference type="EMBL" id="CAI9090889.1"/>
    </source>
</evidence>
<dbReference type="AlphaFoldDB" id="A0AAV1C5N7"/>
<evidence type="ECO:0000256" key="2">
    <source>
        <dbReference type="ARBA" id="ARBA00022692"/>
    </source>
</evidence>
<keyword evidence="10" id="KW-1185">Reference proteome</keyword>
<feature type="region of interest" description="Disordered" evidence="7">
    <location>
        <begin position="427"/>
        <end position="480"/>
    </location>
</feature>
<evidence type="ECO:0000256" key="1">
    <source>
        <dbReference type="ARBA" id="ARBA00004477"/>
    </source>
</evidence>
<keyword evidence="4 8" id="KW-1133">Transmembrane helix</keyword>
<feature type="region of interest" description="Disordered" evidence="7">
    <location>
        <begin position="381"/>
        <end position="414"/>
    </location>
</feature>
<feature type="compositionally biased region" description="Low complexity" evidence="7">
    <location>
        <begin position="465"/>
        <end position="474"/>
    </location>
</feature>
<dbReference type="InterPro" id="IPR009617">
    <property type="entry name" value="Seipin"/>
</dbReference>
<reference evidence="9" key="1">
    <citation type="submission" date="2023-03" db="EMBL/GenBank/DDBJ databases">
        <authorList>
            <person name="Julca I."/>
        </authorList>
    </citation>
    <scope>NUCLEOTIDE SEQUENCE</scope>
</reference>
<evidence type="ECO:0000256" key="5">
    <source>
        <dbReference type="ARBA" id="ARBA00023098"/>
    </source>
</evidence>
<comment type="subcellular location">
    <subcellularLocation>
        <location evidence="1">Endoplasmic reticulum membrane</location>
        <topology evidence="1">Multi-pass membrane protein</topology>
    </subcellularLocation>
</comment>
<dbReference type="PANTHER" id="PTHR21212">
    <property type="entry name" value="BERNARDINELLI-SEIP CONGENITAL LIPODYSTROPHY 2 HOMOLOG BSCL2 PROTEIN"/>
    <property type="match status" value="1"/>
</dbReference>
<evidence type="ECO:0000256" key="8">
    <source>
        <dbReference type="SAM" id="Phobius"/>
    </source>
</evidence>
<evidence type="ECO:0000313" key="10">
    <source>
        <dbReference type="Proteomes" id="UP001161247"/>
    </source>
</evidence>
<keyword evidence="6 8" id="KW-0472">Membrane</keyword>
<dbReference type="PANTHER" id="PTHR21212:SF5">
    <property type="entry name" value="SEIPIN-1"/>
    <property type="match status" value="1"/>
</dbReference>
<dbReference type="GO" id="GO:0006629">
    <property type="term" value="P:lipid metabolic process"/>
    <property type="evidence" value="ECO:0007669"/>
    <property type="project" value="UniProtKB-KW"/>
</dbReference>
<protein>
    <submittedName>
        <fullName evidence="9">OLC1v1025766C1</fullName>
    </submittedName>
</protein>
<dbReference type="Proteomes" id="UP001161247">
    <property type="component" value="Chromosome 1"/>
</dbReference>
<dbReference type="EMBL" id="OX459118">
    <property type="protein sequence ID" value="CAI9090889.1"/>
    <property type="molecule type" value="Genomic_DNA"/>
</dbReference>
<keyword evidence="5" id="KW-0443">Lipid metabolism</keyword>
<sequence length="480" mass="55128">MNVIRFDLIFLFDSVKKKQKKKLCFYQATTMDEEEGEMKNYFPVPNPVSWFTEKIIVSQADIFHNCYLLLTSPLFFLFSLVSESVHRADETKEKVESAVQVAATRVPSTVVRGSNILVKKVVFGLLGAVYMCMVLMLLFVVAVILGVGLVQNWVDEPVFMKEKLHFDYSVIHPTAVLPFYGDDGFGGHKHMVHYKSKQRLGVPVGHTFYFSLNFLVPESDYNREMGVFQVTTELISSDGNIMAKSSRPCMLRFRSWPIRMVRTFIMGLPLLLGITAETQRIKIATLRHKEVFPRTEAIRISLVPRAGTMYLPQLYEAEIVLKSELPWTKELVRRWKWTFYVWASLYVYAMLIVILLCCFKPLILPMKPSRVNGGVYGQKSIGEAKEEEEEEEEESSRDEKGLSETMRRWQESRSRRRAMLLNRDDVERPERWGSSATSISINREDTGTNWAEDDDDDVDDENGDDTTTGDSESVCCKGDE</sequence>
<dbReference type="GO" id="GO:0140042">
    <property type="term" value="P:lipid droplet formation"/>
    <property type="evidence" value="ECO:0007669"/>
    <property type="project" value="UniProtKB-ARBA"/>
</dbReference>
<dbReference type="CDD" id="cd23995">
    <property type="entry name" value="Seipin_BSCL2_like"/>
    <property type="match status" value="1"/>
</dbReference>
<feature type="transmembrane region" description="Helical" evidence="8">
    <location>
        <begin position="121"/>
        <end position="154"/>
    </location>
</feature>
<gene>
    <name evidence="9" type="ORF">OLC1_LOCUS2944</name>
</gene>
<evidence type="ECO:0000256" key="6">
    <source>
        <dbReference type="ARBA" id="ARBA00023136"/>
    </source>
</evidence>
<feature type="transmembrane region" description="Helical" evidence="8">
    <location>
        <begin position="339"/>
        <end position="359"/>
    </location>
</feature>
<keyword evidence="2 8" id="KW-0812">Transmembrane</keyword>
<keyword evidence="3" id="KW-0256">Endoplasmic reticulum</keyword>
<evidence type="ECO:0000256" key="3">
    <source>
        <dbReference type="ARBA" id="ARBA00022824"/>
    </source>
</evidence>
<dbReference type="Pfam" id="PF06775">
    <property type="entry name" value="Seipin"/>
    <property type="match status" value="1"/>
</dbReference>
<feature type="compositionally biased region" description="Basic and acidic residues" evidence="7">
    <location>
        <begin position="397"/>
        <end position="413"/>
    </location>
</feature>
<accession>A0AAV1C5N7</accession>
<evidence type="ECO:0000256" key="7">
    <source>
        <dbReference type="SAM" id="MobiDB-lite"/>
    </source>
</evidence>
<proteinExistence type="predicted"/>
<dbReference type="GO" id="GO:0005789">
    <property type="term" value="C:endoplasmic reticulum membrane"/>
    <property type="evidence" value="ECO:0007669"/>
    <property type="project" value="UniProtKB-SubCell"/>
</dbReference>
<evidence type="ECO:0000256" key="4">
    <source>
        <dbReference type="ARBA" id="ARBA00022989"/>
    </source>
</evidence>
<organism evidence="9 10">
    <name type="scientific">Oldenlandia corymbosa var. corymbosa</name>
    <dbReference type="NCBI Taxonomy" id="529605"/>
    <lineage>
        <taxon>Eukaryota</taxon>
        <taxon>Viridiplantae</taxon>
        <taxon>Streptophyta</taxon>
        <taxon>Embryophyta</taxon>
        <taxon>Tracheophyta</taxon>
        <taxon>Spermatophyta</taxon>
        <taxon>Magnoliopsida</taxon>
        <taxon>eudicotyledons</taxon>
        <taxon>Gunneridae</taxon>
        <taxon>Pentapetalae</taxon>
        <taxon>asterids</taxon>
        <taxon>lamiids</taxon>
        <taxon>Gentianales</taxon>
        <taxon>Rubiaceae</taxon>
        <taxon>Rubioideae</taxon>
        <taxon>Spermacoceae</taxon>
        <taxon>Hedyotis-Oldenlandia complex</taxon>
        <taxon>Oldenlandia</taxon>
    </lineage>
</organism>